<feature type="region of interest" description="Disordered" evidence="1">
    <location>
        <begin position="731"/>
        <end position="788"/>
    </location>
</feature>
<evidence type="ECO:0000313" key="3">
    <source>
        <dbReference type="EMBL" id="CEM25159.1"/>
    </source>
</evidence>
<name>A0A0G4G9A8_VITBC</name>
<dbReference type="InParanoid" id="A0A0G4G9A8"/>
<evidence type="ECO:0008006" key="5">
    <source>
        <dbReference type="Google" id="ProtNLM"/>
    </source>
</evidence>
<dbReference type="AlphaFoldDB" id="A0A0G4G9A8"/>
<dbReference type="Proteomes" id="UP000041254">
    <property type="component" value="Unassembled WGS sequence"/>
</dbReference>
<dbReference type="InterPro" id="IPR036691">
    <property type="entry name" value="Endo/exonu/phosph_ase_sf"/>
</dbReference>
<accession>A0A0G4G9A8</accession>
<feature type="region of interest" description="Disordered" evidence="1">
    <location>
        <begin position="685"/>
        <end position="717"/>
    </location>
</feature>
<gene>
    <name evidence="3" type="ORF">Vbra_3319</name>
</gene>
<protein>
    <recommendedName>
        <fullName evidence="5">Endonuclease/exonuclease/phosphatase domain-containing protein</fullName>
    </recommendedName>
</protein>
<dbReference type="VEuPathDB" id="CryptoDB:Vbra_3319"/>
<keyword evidence="4" id="KW-1185">Reference proteome</keyword>
<evidence type="ECO:0000256" key="1">
    <source>
        <dbReference type="SAM" id="MobiDB-lite"/>
    </source>
</evidence>
<feature type="signal peptide" evidence="2">
    <location>
        <begin position="1"/>
        <end position="25"/>
    </location>
</feature>
<keyword evidence="2" id="KW-0732">Signal</keyword>
<proteinExistence type="predicted"/>
<dbReference type="SUPFAM" id="SSF56219">
    <property type="entry name" value="DNase I-like"/>
    <property type="match status" value="1"/>
</dbReference>
<dbReference type="OrthoDB" id="2093442at2759"/>
<evidence type="ECO:0000256" key="2">
    <source>
        <dbReference type="SAM" id="SignalP"/>
    </source>
</evidence>
<dbReference type="EMBL" id="CDMY01000592">
    <property type="protein sequence ID" value="CEM25159.1"/>
    <property type="molecule type" value="Genomic_DNA"/>
</dbReference>
<evidence type="ECO:0000313" key="4">
    <source>
        <dbReference type="Proteomes" id="UP000041254"/>
    </source>
</evidence>
<reference evidence="3 4" key="1">
    <citation type="submission" date="2014-11" db="EMBL/GenBank/DDBJ databases">
        <authorList>
            <person name="Zhu J."/>
            <person name="Qi W."/>
            <person name="Song R."/>
        </authorList>
    </citation>
    <scope>NUCLEOTIDE SEQUENCE [LARGE SCALE GENOMIC DNA]</scope>
</reference>
<feature type="compositionally biased region" description="Basic and acidic residues" evidence="1">
    <location>
        <begin position="731"/>
        <end position="750"/>
    </location>
</feature>
<dbReference type="Gene3D" id="3.60.10.10">
    <property type="entry name" value="Endonuclease/exonuclease/phosphatase"/>
    <property type="match status" value="1"/>
</dbReference>
<organism evidence="3 4">
    <name type="scientific">Vitrella brassicaformis (strain CCMP3155)</name>
    <dbReference type="NCBI Taxonomy" id="1169540"/>
    <lineage>
        <taxon>Eukaryota</taxon>
        <taxon>Sar</taxon>
        <taxon>Alveolata</taxon>
        <taxon>Colpodellida</taxon>
        <taxon>Vitrellaceae</taxon>
        <taxon>Vitrella</taxon>
    </lineage>
</organism>
<feature type="compositionally biased region" description="Low complexity" evidence="1">
    <location>
        <begin position="699"/>
        <end position="708"/>
    </location>
</feature>
<feature type="compositionally biased region" description="Basic residues" evidence="1">
    <location>
        <begin position="762"/>
        <end position="775"/>
    </location>
</feature>
<sequence length="788" mass="89016">MARPLLLSLAAVVSAVCLFTPPVAPASIECEGADCPVDSGEWTDQSGGSLSFLEEGEGAGAAEQLRRLADDIEATRRLIDEGVRSIHGSSRSINDTAQRLAAAASLVESESHQGYGPDWPMQYDPYLHNPKQHKFQYDKLVSRLGVGTRCDALICLRVVRLCWAGLQYCPIPAPEKLLNKVAIGRQNITDEGDFRLPTKVWQESHIVIMQLNAEWTWPIEYYKQICSDPKKYRPKWMSEDSCECAWYDKPGQPNYDTAIKDHYKNIARVIEEHNPDIVHLVELGDCNTLYDIRDAMTEESKAQYRPFMVQQFMKGGLKPGPNPGGKERFPPFGNHHCGVLSKVNLWAKKTMIRPFDGPGDRLPDAMSGCGHKPSPNDKIAEPYRFWYARFNLDDIKVGMIGLHLKAIPKPDPPAHECSQREAEAIAVSDFIENHMAKKTKSSGYPPDELIIIGDFNDYETPHPKTGEPFYTSPGKAKDYYVPNSRTLPILRQGTGTRPLKYRLANAGWKVPRNYRGTSYWDVSDEEMWADKPTHFQDGGPLDHILVTKNLYKAIRSVEVVSTYRPVGGGRCTDHFGVKMVINVDWLRNLRGKPYNKQQPKPKMPAFYPLRPQNPNDLPVCDANAPVVKPSVEFNKYMEKQPYNKENPEVRSLFHSSLQGIDRNQKLAEIDAEIDPLYEEDEYTVNYPKGQRQPYPLGGEAPAAPAAAEPPKECGVEDKAPDCEDVLYIEHMAETERKPEVTETEPGKEHAEEEEEEEEEVKPKHKRGRGRGRGKGKYTITTTEDRREE</sequence>
<feature type="chain" id="PRO_5005190365" description="Endonuclease/exonuclease/phosphatase domain-containing protein" evidence="2">
    <location>
        <begin position="26"/>
        <end position="788"/>
    </location>
</feature>